<comment type="caution">
    <text evidence="5">The sequence shown here is derived from an EMBL/GenBank/DDBJ whole genome shotgun (WGS) entry which is preliminary data.</text>
</comment>
<reference evidence="5" key="1">
    <citation type="submission" date="2021-01" db="EMBL/GenBank/DDBJ databases">
        <title>Whole genome shotgun sequence of Actinoplanes rishiriensis NBRC 108556.</title>
        <authorList>
            <person name="Komaki H."/>
            <person name="Tamura T."/>
        </authorList>
    </citation>
    <scope>NUCLEOTIDE SEQUENCE</scope>
    <source>
        <strain evidence="5">NBRC 108556</strain>
    </source>
</reference>
<dbReference type="Gene3D" id="1.10.10.60">
    <property type="entry name" value="Homeodomain-like"/>
    <property type="match status" value="1"/>
</dbReference>
<dbReference type="SUPFAM" id="SSF46689">
    <property type="entry name" value="Homeodomain-like"/>
    <property type="match status" value="2"/>
</dbReference>
<evidence type="ECO:0000313" key="5">
    <source>
        <dbReference type="EMBL" id="GIE97756.1"/>
    </source>
</evidence>
<dbReference type="PROSITE" id="PS00041">
    <property type="entry name" value="HTH_ARAC_FAMILY_1"/>
    <property type="match status" value="1"/>
</dbReference>
<dbReference type="GO" id="GO:0003700">
    <property type="term" value="F:DNA-binding transcription factor activity"/>
    <property type="evidence" value="ECO:0007669"/>
    <property type="project" value="InterPro"/>
</dbReference>
<name>A0A919JYV4_9ACTN</name>
<dbReference type="Proteomes" id="UP000636960">
    <property type="component" value="Unassembled WGS sequence"/>
</dbReference>
<dbReference type="InterPro" id="IPR009057">
    <property type="entry name" value="Homeodomain-like_sf"/>
</dbReference>
<keyword evidence="2" id="KW-0238">DNA-binding</keyword>
<accession>A0A919JYV4</accession>
<dbReference type="PANTHER" id="PTHR46796">
    <property type="entry name" value="HTH-TYPE TRANSCRIPTIONAL ACTIVATOR RHAS-RELATED"/>
    <property type="match status" value="1"/>
</dbReference>
<dbReference type="PROSITE" id="PS01124">
    <property type="entry name" value="HTH_ARAC_FAMILY_2"/>
    <property type="match status" value="1"/>
</dbReference>
<evidence type="ECO:0000256" key="2">
    <source>
        <dbReference type="ARBA" id="ARBA00023125"/>
    </source>
</evidence>
<protein>
    <recommendedName>
        <fullName evidence="4">HTH araC/xylS-type domain-containing protein</fullName>
    </recommendedName>
</protein>
<evidence type="ECO:0000256" key="3">
    <source>
        <dbReference type="ARBA" id="ARBA00023163"/>
    </source>
</evidence>
<keyword evidence="6" id="KW-1185">Reference proteome</keyword>
<dbReference type="PANTHER" id="PTHR46796:SF12">
    <property type="entry name" value="HTH-TYPE DNA-BINDING TRANSCRIPTIONAL ACTIVATOR EUTR"/>
    <property type="match status" value="1"/>
</dbReference>
<keyword evidence="1" id="KW-0805">Transcription regulation</keyword>
<dbReference type="EMBL" id="BOMV01000057">
    <property type="protein sequence ID" value="GIE97756.1"/>
    <property type="molecule type" value="Genomic_DNA"/>
</dbReference>
<dbReference type="InterPro" id="IPR018062">
    <property type="entry name" value="HTH_AraC-typ_CS"/>
</dbReference>
<proteinExistence type="predicted"/>
<keyword evidence="3" id="KW-0804">Transcription</keyword>
<dbReference type="SMART" id="SM00342">
    <property type="entry name" value="HTH_ARAC"/>
    <property type="match status" value="1"/>
</dbReference>
<feature type="domain" description="HTH araC/xylS-type" evidence="4">
    <location>
        <begin position="214"/>
        <end position="315"/>
    </location>
</feature>
<dbReference type="InterPro" id="IPR050204">
    <property type="entry name" value="AraC_XylS_family_regulators"/>
</dbReference>
<dbReference type="Pfam" id="PF12833">
    <property type="entry name" value="HTH_18"/>
    <property type="match status" value="1"/>
</dbReference>
<evidence type="ECO:0000256" key="1">
    <source>
        <dbReference type="ARBA" id="ARBA00023015"/>
    </source>
</evidence>
<sequence length="316" mass="34356">MTTTVFETTDVDAAQDFLSGVYGPLRLSVPAGRHHVRFTRHVLGAAQLHRITARTTVDVDGTPFGMLGFGRMAGGSVTCRTGGRERTYDRAGEIFVAAQPDQPYRATLGDADLELAFLDPELVAQVADPAPSRAARPVRFTGGRPVSTEAASWWSNTYNYVRDHLVGGPVASEPLVSGNAARLLAATALSAFPHDGLDEPTATDHHDAQPATLRRAVAFIEDNAFRDIGPRDIATAARVTIRSLQLTFRRHLDTTPLAYLRRVRLARAHRELLTADPAATTVGEVAARWGFDNHSRFTAHYRAAYGLAPSATLRHR</sequence>
<organism evidence="5 6">
    <name type="scientific">Paractinoplanes rishiriensis</name>
    <dbReference type="NCBI Taxonomy" id="1050105"/>
    <lineage>
        <taxon>Bacteria</taxon>
        <taxon>Bacillati</taxon>
        <taxon>Actinomycetota</taxon>
        <taxon>Actinomycetes</taxon>
        <taxon>Micromonosporales</taxon>
        <taxon>Micromonosporaceae</taxon>
        <taxon>Paractinoplanes</taxon>
    </lineage>
</organism>
<dbReference type="AlphaFoldDB" id="A0A919JYV4"/>
<gene>
    <name evidence="5" type="ORF">Ari01nite_52210</name>
</gene>
<dbReference type="GO" id="GO:0043565">
    <property type="term" value="F:sequence-specific DNA binding"/>
    <property type="evidence" value="ECO:0007669"/>
    <property type="project" value="InterPro"/>
</dbReference>
<dbReference type="InterPro" id="IPR018060">
    <property type="entry name" value="HTH_AraC"/>
</dbReference>
<evidence type="ECO:0000313" key="6">
    <source>
        <dbReference type="Proteomes" id="UP000636960"/>
    </source>
</evidence>
<evidence type="ECO:0000259" key="4">
    <source>
        <dbReference type="PROSITE" id="PS01124"/>
    </source>
</evidence>